<dbReference type="OrthoDB" id="7620169at2"/>
<feature type="signal peptide" evidence="2">
    <location>
        <begin position="1"/>
        <end position="21"/>
    </location>
</feature>
<organism evidence="4 5">
    <name type="scientific">Parahaliea aestuarii</name>
    <dbReference type="NCBI Taxonomy" id="1852021"/>
    <lineage>
        <taxon>Bacteria</taxon>
        <taxon>Pseudomonadati</taxon>
        <taxon>Pseudomonadota</taxon>
        <taxon>Gammaproteobacteria</taxon>
        <taxon>Cellvibrionales</taxon>
        <taxon>Halieaceae</taxon>
        <taxon>Parahaliea</taxon>
    </lineage>
</organism>
<protein>
    <submittedName>
        <fullName evidence="4">Outer membrane beta-barrel protein</fullName>
    </submittedName>
</protein>
<dbReference type="EMBL" id="VRYZ01000002">
    <property type="protein sequence ID" value="TXS93563.1"/>
    <property type="molecule type" value="Genomic_DNA"/>
</dbReference>
<dbReference type="Gene3D" id="2.40.160.20">
    <property type="match status" value="1"/>
</dbReference>
<keyword evidence="5" id="KW-1185">Reference proteome</keyword>
<feature type="chain" id="PRO_5022711049" evidence="2">
    <location>
        <begin position="22"/>
        <end position="186"/>
    </location>
</feature>
<keyword evidence="1 2" id="KW-0732">Signal</keyword>
<dbReference type="Proteomes" id="UP000321933">
    <property type="component" value="Unassembled WGS sequence"/>
</dbReference>
<sequence length="186" mass="20051">MKTKMTVAAALVAGLSLPAQADDTGFYIGGSVGQAYTEAEARDIIENSNYDLDDDDFGYKVFAGWQFLSILGVEGGYVDFGEVEGDSTFSRARVATEAWDAFLVGNLPLGFIDLFAKVGVVYADTDFRIEEGGASFSDSDSSTDAAYGIGADLELGSFAIRGEWEYFDVDNLDNLSMFSVGLTYQF</sequence>
<evidence type="ECO:0000313" key="5">
    <source>
        <dbReference type="Proteomes" id="UP000321933"/>
    </source>
</evidence>
<dbReference type="Pfam" id="PF13505">
    <property type="entry name" value="OMP_b-brl"/>
    <property type="match status" value="1"/>
</dbReference>
<dbReference type="InterPro" id="IPR027385">
    <property type="entry name" value="Beta-barrel_OMP"/>
</dbReference>
<gene>
    <name evidence="4" type="ORF">FVW59_06995</name>
</gene>
<dbReference type="SUPFAM" id="SSF56925">
    <property type="entry name" value="OMPA-like"/>
    <property type="match status" value="1"/>
</dbReference>
<evidence type="ECO:0000256" key="1">
    <source>
        <dbReference type="ARBA" id="ARBA00022729"/>
    </source>
</evidence>
<name>A0A5C8ZY80_9GAMM</name>
<dbReference type="AlphaFoldDB" id="A0A5C8ZY80"/>
<proteinExistence type="predicted"/>
<evidence type="ECO:0000313" key="4">
    <source>
        <dbReference type="EMBL" id="TXS93563.1"/>
    </source>
</evidence>
<dbReference type="InterPro" id="IPR011250">
    <property type="entry name" value="OMP/PagP_B-barrel"/>
</dbReference>
<accession>A0A5C8ZY80</accession>
<comment type="caution">
    <text evidence="4">The sequence shown here is derived from an EMBL/GenBank/DDBJ whole genome shotgun (WGS) entry which is preliminary data.</text>
</comment>
<feature type="domain" description="Outer membrane protein beta-barrel" evidence="3">
    <location>
        <begin position="8"/>
        <end position="186"/>
    </location>
</feature>
<evidence type="ECO:0000256" key="2">
    <source>
        <dbReference type="SAM" id="SignalP"/>
    </source>
</evidence>
<dbReference type="RefSeq" id="WP_148063498.1">
    <property type="nucleotide sequence ID" value="NZ_VRYZ01000002.1"/>
</dbReference>
<reference evidence="4 5" key="1">
    <citation type="submission" date="2019-08" db="EMBL/GenBank/DDBJ databases">
        <title>Parahaliea maris sp. nov., isolated from the surface seawater.</title>
        <authorList>
            <person name="Liu Y."/>
        </authorList>
    </citation>
    <scope>NUCLEOTIDE SEQUENCE [LARGE SCALE GENOMIC DNA]</scope>
    <source>
        <strain evidence="4 5">S2-26</strain>
    </source>
</reference>
<evidence type="ECO:0000259" key="3">
    <source>
        <dbReference type="Pfam" id="PF13505"/>
    </source>
</evidence>